<dbReference type="AlphaFoldDB" id="A0AAE4Z694"/>
<dbReference type="SUPFAM" id="SSF103196">
    <property type="entry name" value="Roadblock/LC7 domain"/>
    <property type="match status" value="1"/>
</dbReference>
<dbReference type="Gene3D" id="3.30.450.30">
    <property type="entry name" value="Dynein light chain 2a, cytoplasmic"/>
    <property type="match status" value="1"/>
</dbReference>
<evidence type="ECO:0000313" key="3">
    <source>
        <dbReference type="Proteomes" id="UP000702544"/>
    </source>
</evidence>
<comment type="caution">
    <text evidence="2">The sequence shown here is derived from an EMBL/GenBank/DDBJ whole genome shotgun (WGS) entry which is preliminary data.</text>
</comment>
<proteinExistence type="predicted"/>
<name>A0AAE4Z694_9BACT</name>
<evidence type="ECO:0000313" key="2">
    <source>
        <dbReference type="EMBL" id="NIR74529.1"/>
    </source>
</evidence>
<gene>
    <name evidence="2" type="ORF">GWO12_05385</name>
</gene>
<dbReference type="InterPro" id="IPR004942">
    <property type="entry name" value="Roadblock/LAMTOR2_dom"/>
</dbReference>
<reference evidence="2 3" key="1">
    <citation type="submission" date="2020-01" db="EMBL/GenBank/DDBJ databases">
        <title>Genomes assembled from Gulf of Kutch pelagic sediment metagenomes.</title>
        <authorList>
            <person name="Chandrashekar M."/>
            <person name="Mahajan M.S."/>
            <person name="Dave K.J."/>
            <person name="Vatsa P."/>
            <person name="Nathani N.M."/>
        </authorList>
    </citation>
    <scope>NUCLEOTIDE SEQUENCE [LARGE SCALE GENOMIC DNA]</scope>
    <source>
        <strain evidence="2">KS3-K002</strain>
    </source>
</reference>
<evidence type="ECO:0000259" key="1">
    <source>
        <dbReference type="Pfam" id="PF03259"/>
    </source>
</evidence>
<accession>A0AAE4Z694</accession>
<dbReference type="Pfam" id="PF03259">
    <property type="entry name" value="Robl_LC7"/>
    <property type="match status" value="1"/>
</dbReference>
<sequence>MTGQPNLRQIQDAFSGPLEDFVRESGVRLAVLINRSGQVLAQVGFDRVFDLVGVASLAAGINASSRALANQLGQEEFEHLHHAGRRRQLFLGHFESAAGQLMVVTVFNDESSIGLVRVFFEEFVKQIQRLPAMDAARRAVQARDFEAELETSLDRFFQDLIGG</sequence>
<dbReference type="Proteomes" id="UP000702544">
    <property type="component" value="Unassembled WGS sequence"/>
</dbReference>
<organism evidence="2 3">
    <name type="scientific">Candidatus Kutchimonas denitrificans</name>
    <dbReference type="NCBI Taxonomy" id="3056748"/>
    <lineage>
        <taxon>Bacteria</taxon>
        <taxon>Pseudomonadati</taxon>
        <taxon>Gemmatimonadota</taxon>
        <taxon>Gemmatimonadia</taxon>
        <taxon>Candidatus Palauibacterales</taxon>
        <taxon>Candidatus Palauibacteraceae</taxon>
        <taxon>Candidatus Kutchimonas</taxon>
    </lineage>
</organism>
<dbReference type="EMBL" id="JAACAK010000046">
    <property type="protein sequence ID" value="NIR74529.1"/>
    <property type="molecule type" value="Genomic_DNA"/>
</dbReference>
<feature type="domain" description="Roadblock/LAMTOR2" evidence="1">
    <location>
        <begin position="19"/>
        <end position="91"/>
    </location>
</feature>
<protein>
    <recommendedName>
        <fullName evidence="1">Roadblock/LAMTOR2 domain-containing protein</fullName>
    </recommendedName>
</protein>